<gene>
    <name evidence="11" type="primary">LOC125421233</name>
</gene>
<feature type="domain" description="TIR" evidence="9">
    <location>
        <begin position="36"/>
        <end position="201"/>
    </location>
</feature>
<dbReference type="SUPFAM" id="SSF52540">
    <property type="entry name" value="P-loop containing nucleoside triphosphate hydrolases"/>
    <property type="match status" value="1"/>
</dbReference>
<dbReference type="PANTHER" id="PTHR11017:SF559">
    <property type="entry name" value="DISEASE RESISTANCE PROTEIN CHL1"/>
    <property type="match status" value="1"/>
</dbReference>
<organism evidence="10 11">
    <name type="scientific">Ziziphus jujuba</name>
    <name type="common">Chinese jujube</name>
    <name type="synonym">Ziziphus sativa</name>
    <dbReference type="NCBI Taxonomy" id="326968"/>
    <lineage>
        <taxon>Eukaryota</taxon>
        <taxon>Viridiplantae</taxon>
        <taxon>Streptophyta</taxon>
        <taxon>Embryophyta</taxon>
        <taxon>Tracheophyta</taxon>
        <taxon>Spermatophyta</taxon>
        <taxon>Magnoliopsida</taxon>
        <taxon>eudicotyledons</taxon>
        <taxon>Gunneridae</taxon>
        <taxon>Pentapetalae</taxon>
        <taxon>rosids</taxon>
        <taxon>fabids</taxon>
        <taxon>Rosales</taxon>
        <taxon>Rhamnaceae</taxon>
        <taxon>Paliureae</taxon>
        <taxon>Ziziphus</taxon>
    </lineage>
</organism>
<reference evidence="11" key="1">
    <citation type="submission" date="2025-08" db="UniProtKB">
        <authorList>
            <consortium name="RefSeq"/>
        </authorList>
    </citation>
    <scope>IDENTIFICATION</scope>
    <source>
        <tissue evidence="11">Seedling</tissue>
    </source>
</reference>
<dbReference type="InterPro" id="IPR045344">
    <property type="entry name" value="C-JID"/>
</dbReference>
<dbReference type="InterPro" id="IPR035897">
    <property type="entry name" value="Toll_tir_struct_dom_sf"/>
</dbReference>
<evidence type="ECO:0000256" key="4">
    <source>
        <dbReference type="ARBA" id="ARBA00022801"/>
    </source>
</evidence>
<keyword evidence="4" id="KW-0378">Hydrolase</keyword>
<dbReference type="Pfam" id="PF01582">
    <property type="entry name" value="TIR"/>
    <property type="match status" value="2"/>
</dbReference>
<sequence length="1284" mass="147360">MANPLMKSKQGKFPTYQSHLSSLPPSSSSSSSNPDFEYDVFISFRGKDTRKRFTTHLYSSLEGNGISTFMDDEELETGKAISPELLRAIKNSRLFIIVLSENYADSRWCLDELVHIIENLRPKSYIIPIFYDVDPTVVRHQKNSYAIAFSDHEKKYKDQVDKINRWRLALTAVANISGWHLNDQSEVQFIEYIVKEVFRKLGDTSRLLDELDTTIELVNRLKGTYKGFSGAISHEFRLRKSDDHRQHGFRYDVFLSCRGENTRNHFVDNLYHALHRHGIATFRVDETLRMGSEIVPQLLQAIKNSKLSIVILSRNYASSAWCLEELVHILECRKKVGNQVLPIFYGVDPNAVRHQTDSYGEAFAEHEERFNLEKVKKWRDALRKVTNLTSRHLDKRHEVDLIDDIVRTVSRQLRALVGMAYQLNKLNSYLDSDVNDVRIIGLWGVAGIGKTTIMEVNYNMISENFEVCCLLANVKEESLRFGLTALQQQLLRRLPEVPEKISVRDVQHGIGLIRDHFCSKRVLLILDNVDKLDQLEALAGDSSWFGSGSRIIITTRDKNLLASLKGVKMCEIEGLNHGEASELFSFHAFGQNQQLEHYDMLCRHVVEYANGNPLTLKGIGRFLFGKNINEWIYSLNNIKSLRKNQIFNTLRISYDSLDEESKAIFLYISCFLDSKNVDRVSEVLDCCGYPSKIGMESLIDISFITVSNNIVRMHPFAQKMGWKIVHRECTSKPVKCRILWHHRDITEVTSRNSGTESVEAIVLDNPELEGHWNRKAFTSLCNLKLLSIRSNIHLPEGLEYLPQTLRLLKWRRYPLKSLPPDFCPSQLVELKMCHSQIEQLWWEEKLFNDLKCINLSHSRNLTKTPDFTWTPNLEKLILEGCTSLVEVHPSFGTLKRLRILNLKDCISLRSLQCAAMSLESLQICFLSGCSKLEHIDQLVARLVLGSPNILKLSLRNCDLEEGAIPSDIGCCLTSLEVLDIGRNKFSSLPKSIRQLNKLKFLGLAHCNQLKSVPELPSNVEYVEARDCSSLHTFSNPSNVRTSIDFVLSFINCFNLAQNKDCRSTALTWLKAYLGSLMPDNQNQVHFSLYMYMYLSLISLSYIQTCLSQELSQLSGRFDIIVPGTRIPEWFRHQNNMGPSVTIPLPPNRNNRNWIGFAFCVVFIVHQNYSEEESSSIEINCQLYADESRIGNRFGFCISNNTALKSDHLWLRYVSNGSIGKRMLRWNRIGQITASFETESHCLEVKKCGLRAVYKQDMEEKNKRKFQYICSPTEDLGVGFFSNDK</sequence>
<dbReference type="EC" id="3.2.2.6" evidence="1"/>
<dbReference type="InterPro" id="IPR002182">
    <property type="entry name" value="NB-ARC"/>
</dbReference>
<evidence type="ECO:0000256" key="8">
    <source>
        <dbReference type="SAM" id="MobiDB-lite"/>
    </source>
</evidence>
<feature type="region of interest" description="Disordered" evidence="8">
    <location>
        <begin position="1"/>
        <end position="33"/>
    </location>
</feature>
<dbReference type="InterPro" id="IPR000157">
    <property type="entry name" value="TIR_dom"/>
</dbReference>
<keyword evidence="2" id="KW-0433">Leucine-rich repeat</keyword>
<dbReference type="Gene3D" id="3.40.50.300">
    <property type="entry name" value="P-loop containing nucleotide triphosphate hydrolases"/>
    <property type="match status" value="1"/>
</dbReference>
<dbReference type="PROSITE" id="PS50104">
    <property type="entry name" value="TIR"/>
    <property type="match status" value="2"/>
</dbReference>
<feature type="compositionally biased region" description="Low complexity" evidence="8">
    <location>
        <begin position="18"/>
        <end position="32"/>
    </location>
</feature>
<dbReference type="SUPFAM" id="SSF52200">
    <property type="entry name" value="Toll/Interleukin receptor TIR domain"/>
    <property type="match status" value="2"/>
</dbReference>
<dbReference type="Gene3D" id="1.10.8.430">
    <property type="entry name" value="Helical domain of apoptotic protease-activating factors"/>
    <property type="match status" value="1"/>
</dbReference>
<dbReference type="Pfam" id="PF07725">
    <property type="entry name" value="LRR_3"/>
    <property type="match status" value="1"/>
</dbReference>
<feature type="domain" description="TIR" evidence="9">
    <location>
        <begin position="249"/>
        <end position="413"/>
    </location>
</feature>
<evidence type="ECO:0000256" key="6">
    <source>
        <dbReference type="ARBA" id="ARBA00023027"/>
    </source>
</evidence>
<evidence type="ECO:0000256" key="3">
    <source>
        <dbReference type="ARBA" id="ARBA00022737"/>
    </source>
</evidence>
<dbReference type="Proteomes" id="UP001652623">
    <property type="component" value="Chromosome 8"/>
</dbReference>
<evidence type="ECO:0000313" key="10">
    <source>
        <dbReference type="Proteomes" id="UP001652623"/>
    </source>
</evidence>
<dbReference type="Gene3D" id="3.80.10.10">
    <property type="entry name" value="Ribonuclease Inhibitor"/>
    <property type="match status" value="2"/>
</dbReference>
<comment type="catalytic activity">
    <reaction evidence="7">
        <text>NAD(+) + H2O = ADP-D-ribose + nicotinamide + H(+)</text>
        <dbReference type="Rhea" id="RHEA:16301"/>
        <dbReference type="ChEBI" id="CHEBI:15377"/>
        <dbReference type="ChEBI" id="CHEBI:15378"/>
        <dbReference type="ChEBI" id="CHEBI:17154"/>
        <dbReference type="ChEBI" id="CHEBI:57540"/>
        <dbReference type="ChEBI" id="CHEBI:57967"/>
        <dbReference type="EC" id="3.2.2.6"/>
    </reaction>
    <physiologicalReaction direction="left-to-right" evidence="7">
        <dbReference type="Rhea" id="RHEA:16302"/>
    </physiologicalReaction>
</comment>
<dbReference type="RefSeq" id="XP_060675311.1">
    <property type="nucleotide sequence ID" value="XM_060819328.1"/>
</dbReference>
<dbReference type="Gene3D" id="3.40.50.10140">
    <property type="entry name" value="Toll/interleukin-1 receptor homology (TIR) domain"/>
    <property type="match status" value="2"/>
</dbReference>
<dbReference type="PANTHER" id="PTHR11017">
    <property type="entry name" value="LEUCINE-RICH REPEAT-CONTAINING PROTEIN"/>
    <property type="match status" value="1"/>
</dbReference>
<evidence type="ECO:0000259" key="9">
    <source>
        <dbReference type="PROSITE" id="PS50104"/>
    </source>
</evidence>
<protein>
    <recommendedName>
        <fullName evidence="1">ADP-ribosyl cyclase/cyclic ADP-ribose hydrolase</fullName>
        <ecNumber evidence="1">3.2.2.6</ecNumber>
    </recommendedName>
</protein>
<keyword evidence="10" id="KW-1185">Reference proteome</keyword>
<keyword evidence="3" id="KW-0677">Repeat</keyword>
<dbReference type="PRINTS" id="PR00364">
    <property type="entry name" value="DISEASERSIST"/>
</dbReference>
<dbReference type="SUPFAM" id="SSF46785">
    <property type="entry name" value="Winged helix' DNA-binding domain"/>
    <property type="match status" value="1"/>
</dbReference>
<dbReference type="InterPro" id="IPR036390">
    <property type="entry name" value="WH_DNA-bd_sf"/>
</dbReference>
<keyword evidence="6" id="KW-0520">NAD</keyword>
<evidence type="ECO:0000256" key="5">
    <source>
        <dbReference type="ARBA" id="ARBA00022821"/>
    </source>
</evidence>
<dbReference type="SMART" id="SM00255">
    <property type="entry name" value="TIR"/>
    <property type="match status" value="2"/>
</dbReference>
<dbReference type="InterPro" id="IPR032675">
    <property type="entry name" value="LRR_dom_sf"/>
</dbReference>
<dbReference type="Pfam" id="PF20160">
    <property type="entry name" value="C-JID"/>
    <property type="match status" value="1"/>
</dbReference>
<name>A0ABM4AEZ7_ZIZJJ</name>
<dbReference type="Pfam" id="PF23282">
    <property type="entry name" value="WHD_ROQ1"/>
    <property type="match status" value="1"/>
</dbReference>
<proteinExistence type="predicted"/>
<dbReference type="GeneID" id="125421233"/>
<dbReference type="InterPro" id="IPR042197">
    <property type="entry name" value="Apaf_helical"/>
</dbReference>
<dbReference type="InterPro" id="IPR058192">
    <property type="entry name" value="WHD_ROQ1-like"/>
</dbReference>
<accession>A0ABM4AEZ7</accession>
<evidence type="ECO:0000256" key="7">
    <source>
        <dbReference type="ARBA" id="ARBA00047304"/>
    </source>
</evidence>
<evidence type="ECO:0000313" key="11">
    <source>
        <dbReference type="RefSeq" id="XP_060675311.1"/>
    </source>
</evidence>
<dbReference type="InterPro" id="IPR011713">
    <property type="entry name" value="Leu-rich_rpt_3"/>
</dbReference>
<evidence type="ECO:0000256" key="1">
    <source>
        <dbReference type="ARBA" id="ARBA00011982"/>
    </source>
</evidence>
<dbReference type="InterPro" id="IPR027417">
    <property type="entry name" value="P-loop_NTPase"/>
</dbReference>
<dbReference type="Pfam" id="PF00931">
    <property type="entry name" value="NB-ARC"/>
    <property type="match status" value="1"/>
</dbReference>
<evidence type="ECO:0000256" key="2">
    <source>
        <dbReference type="ARBA" id="ARBA00022614"/>
    </source>
</evidence>
<keyword evidence="5" id="KW-0611">Plant defense</keyword>
<dbReference type="SUPFAM" id="SSF52058">
    <property type="entry name" value="L domain-like"/>
    <property type="match status" value="1"/>
</dbReference>
<dbReference type="InterPro" id="IPR044974">
    <property type="entry name" value="Disease_R_plants"/>
</dbReference>